<dbReference type="PANTHER" id="PTHR36057">
    <property type="match status" value="1"/>
</dbReference>
<sequence>MLPSRALIAAAFALLGQPLAAGDSQVVVELFTSQGCSSCPAADAVLQDLAARDDVIALALHVDYWDYIGWKDDFARPGHAARQRAYAAASGRRMIYTPQMVVQGREDLVGVKTMELADLIMQYKSADPAIDLGATRQGGEVVVRLAPLKGAKGPYDVQLVRYDPLRKAHITRGENSGLDIDYANVVTDWSTIGRWDGTAPAELRAPLTGDSPAAVLVQQAGTGPIAVAARLD</sequence>
<evidence type="ECO:0008006" key="4">
    <source>
        <dbReference type="Google" id="ProtNLM"/>
    </source>
</evidence>
<dbReference type="AlphaFoldDB" id="A0A8J3GWX3"/>
<dbReference type="Pfam" id="PF06764">
    <property type="entry name" value="DUF1223"/>
    <property type="match status" value="1"/>
</dbReference>
<dbReference type="InterPro" id="IPR010634">
    <property type="entry name" value="DUF1223"/>
</dbReference>
<dbReference type="InterPro" id="IPR036249">
    <property type="entry name" value="Thioredoxin-like_sf"/>
</dbReference>
<feature type="signal peptide" evidence="1">
    <location>
        <begin position="1"/>
        <end position="21"/>
    </location>
</feature>
<accession>A0A8J3GWX3</accession>
<reference evidence="2" key="2">
    <citation type="submission" date="2020-09" db="EMBL/GenBank/DDBJ databases">
        <authorList>
            <person name="Sun Q."/>
            <person name="Kim S."/>
        </authorList>
    </citation>
    <scope>NUCLEOTIDE SEQUENCE</scope>
    <source>
        <strain evidence="2">KCTC 42650</strain>
    </source>
</reference>
<proteinExistence type="predicted"/>
<evidence type="ECO:0000313" key="2">
    <source>
        <dbReference type="EMBL" id="GHF50875.1"/>
    </source>
</evidence>
<name>A0A8J3GWX3_9RHOB</name>
<keyword evidence="1" id="KW-0732">Signal</keyword>
<evidence type="ECO:0000256" key="1">
    <source>
        <dbReference type="SAM" id="SignalP"/>
    </source>
</evidence>
<comment type="caution">
    <text evidence="2">The sequence shown here is derived from an EMBL/GenBank/DDBJ whole genome shotgun (WGS) entry which is preliminary data.</text>
</comment>
<feature type="chain" id="PRO_5035175539" description="DUF1223 domain-containing protein" evidence="1">
    <location>
        <begin position="22"/>
        <end position="232"/>
    </location>
</feature>
<dbReference type="SUPFAM" id="SSF52833">
    <property type="entry name" value="Thioredoxin-like"/>
    <property type="match status" value="1"/>
</dbReference>
<dbReference type="Proteomes" id="UP000626220">
    <property type="component" value="Unassembled WGS sequence"/>
</dbReference>
<organism evidence="2 3">
    <name type="scientific">Seohaeicola zhoushanensis</name>
    <dbReference type="NCBI Taxonomy" id="1569283"/>
    <lineage>
        <taxon>Bacteria</taxon>
        <taxon>Pseudomonadati</taxon>
        <taxon>Pseudomonadota</taxon>
        <taxon>Alphaproteobacteria</taxon>
        <taxon>Rhodobacterales</taxon>
        <taxon>Roseobacteraceae</taxon>
        <taxon>Seohaeicola</taxon>
    </lineage>
</organism>
<protein>
    <recommendedName>
        <fullName evidence="4">DUF1223 domain-containing protein</fullName>
    </recommendedName>
</protein>
<dbReference type="EMBL" id="BNCJ01000005">
    <property type="protein sequence ID" value="GHF50875.1"/>
    <property type="molecule type" value="Genomic_DNA"/>
</dbReference>
<gene>
    <name evidence="2" type="ORF">GCM10017056_23220</name>
</gene>
<keyword evidence="3" id="KW-1185">Reference proteome</keyword>
<dbReference type="PANTHER" id="PTHR36057:SF1">
    <property type="entry name" value="LIPOPROTEIN LIPID ATTACHMENT SITE-LIKE PROTEIN, PUTATIVE (DUF1223)-RELATED"/>
    <property type="match status" value="1"/>
</dbReference>
<reference evidence="2" key="1">
    <citation type="journal article" date="2014" name="Int. J. Syst. Evol. Microbiol.">
        <title>Complete genome sequence of Corynebacterium casei LMG S-19264T (=DSM 44701T), isolated from a smear-ripened cheese.</title>
        <authorList>
            <consortium name="US DOE Joint Genome Institute (JGI-PGF)"/>
            <person name="Walter F."/>
            <person name="Albersmeier A."/>
            <person name="Kalinowski J."/>
            <person name="Ruckert C."/>
        </authorList>
    </citation>
    <scope>NUCLEOTIDE SEQUENCE</scope>
    <source>
        <strain evidence="2">KCTC 42650</strain>
    </source>
</reference>
<evidence type="ECO:0000313" key="3">
    <source>
        <dbReference type="Proteomes" id="UP000626220"/>
    </source>
</evidence>
<dbReference type="RefSeq" id="WP_189680255.1">
    <property type="nucleotide sequence ID" value="NZ_BNCJ01000005.1"/>
</dbReference>